<accession>A0A9P8UJR9</accession>
<name>A0A9P8UJR9_9PEZI</name>
<dbReference type="EMBL" id="JAGPXC010000005">
    <property type="protein sequence ID" value="KAH6653487.1"/>
    <property type="molecule type" value="Genomic_DNA"/>
</dbReference>
<organism evidence="2 3">
    <name type="scientific">Truncatella angustata</name>
    <dbReference type="NCBI Taxonomy" id="152316"/>
    <lineage>
        <taxon>Eukaryota</taxon>
        <taxon>Fungi</taxon>
        <taxon>Dikarya</taxon>
        <taxon>Ascomycota</taxon>
        <taxon>Pezizomycotina</taxon>
        <taxon>Sordariomycetes</taxon>
        <taxon>Xylariomycetidae</taxon>
        <taxon>Amphisphaeriales</taxon>
        <taxon>Sporocadaceae</taxon>
        <taxon>Truncatella</taxon>
    </lineage>
</organism>
<feature type="region of interest" description="Disordered" evidence="1">
    <location>
        <begin position="1"/>
        <end position="48"/>
    </location>
</feature>
<dbReference type="Proteomes" id="UP000758603">
    <property type="component" value="Unassembled WGS sequence"/>
</dbReference>
<evidence type="ECO:0000313" key="3">
    <source>
        <dbReference type="Proteomes" id="UP000758603"/>
    </source>
</evidence>
<protein>
    <submittedName>
        <fullName evidence="2">Uncharacterized protein</fullName>
    </submittedName>
</protein>
<dbReference type="AlphaFoldDB" id="A0A9P8UJR9"/>
<reference evidence="2" key="1">
    <citation type="journal article" date="2021" name="Nat. Commun.">
        <title>Genetic determinants of endophytism in the Arabidopsis root mycobiome.</title>
        <authorList>
            <person name="Mesny F."/>
            <person name="Miyauchi S."/>
            <person name="Thiergart T."/>
            <person name="Pickel B."/>
            <person name="Atanasova L."/>
            <person name="Karlsson M."/>
            <person name="Huettel B."/>
            <person name="Barry K.W."/>
            <person name="Haridas S."/>
            <person name="Chen C."/>
            <person name="Bauer D."/>
            <person name="Andreopoulos W."/>
            <person name="Pangilinan J."/>
            <person name="LaButti K."/>
            <person name="Riley R."/>
            <person name="Lipzen A."/>
            <person name="Clum A."/>
            <person name="Drula E."/>
            <person name="Henrissat B."/>
            <person name="Kohler A."/>
            <person name="Grigoriev I.V."/>
            <person name="Martin F.M."/>
            <person name="Hacquard S."/>
        </authorList>
    </citation>
    <scope>NUCLEOTIDE SEQUENCE</scope>
    <source>
        <strain evidence="2">MPI-SDFR-AT-0073</strain>
    </source>
</reference>
<gene>
    <name evidence="2" type="ORF">BKA67DRAFT_647354</name>
</gene>
<dbReference type="GeneID" id="70134844"/>
<keyword evidence="3" id="KW-1185">Reference proteome</keyword>
<evidence type="ECO:0000256" key="1">
    <source>
        <dbReference type="SAM" id="MobiDB-lite"/>
    </source>
</evidence>
<evidence type="ECO:0000313" key="2">
    <source>
        <dbReference type="EMBL" id="KAH6653487.1"/>
    </source>
</evidence>
<dbReference type="RefSeq" id="XP_045957764.1">
    <property type="nucleotide sequence ID" value="XM_046105953.1"/>
</dbReference>
<sequence>MQAPPPPRARRPQARAHLAQLRSNGRAVFRGQGTKPARMPTSMPTSTKGLTALAPKLVQHRGQLAADPLADTTTQPPDPIQDMQRQIEDMSLRLDNLSSLLTQSVAETKGLRETVEQGFEHQNAELETWVMKLKEVFEPEQEDFMDPSLFQEDAFVQE</sequence>
<comment type="caution">
    <text evidence="2">The sequence shown here is derived from an EMBL/GenBank/DDBJ whole genome shotgun (WGS) entry which is preliminary data.</text>
</comment>
<proteinExistence type="predicted"/>